<dbReference type="Proteomes" id="UP000188532">
    <property type="component" value="Unassembled WGS sequence"/>
</dbReference>
<proteinExistence type="predicted"/>
<sequence>MLSTGSAVVADGGSRIQERLARAVVEQAGAGVAYRWPISTISAGE</sequence>
<dbReference type="EMBL" id="MVBN01000006">
    <property type="protein sequence ID" value="OOK71295.1"/>
    <property type="molecule type" value="Genomic_DNA"/>
</dbReference>
<accession>A0A1V3WWJ1</accession>
<comment type="caution">
    <text evidence="1">The sequence shown here is derived from an EMBL/GenBank/DDBJ whole genome shotgun (WGS) entry which is preliminary data.</text>
</comment>
<protein>
    <submittedName>
        <fullName evidence="1">Uncharacterized protein</fullName>
    </submittedName>
</protein>
<name>A0A1V3WWJ1_MYCKA</name>
<evidence type="ECO:0000313" key="1">
    <source>
        <dbReference type="EMBL" id="OOK71295.1"/>
    </source>
</evidence>
<gene>
    <name evidence="1" type="ORF">BZL29_5487</name>
</gene>
<evidence type="ECO:0000313" key="2">
    <source>
        <dbReference type="Proteomes" id="UP000188532"/>
    </source>
</evidence>
<reference evidence="1 2" key="1">
    <citation type="submission" date="2017-02" db="EMBL/GenBank/DDBJ databases">
        <title>Complete genome sequences of Mycobacterium kansasii strains isolated from rhesus macaques.</title>
        <authorList>
            <person name="Panda A."/>
            <person name="Nagaraj S."/>
            <person name="Zhao X."/>
            <person name="Tettelin H."/>
            <person name="Detolla L.J."/>
        </authorList>
    </citation>
    <scope>NUCLEOTIDE SEQUENCE [LARGE SCALE GENOMIC DNA]</scope>
    <source>
        <strain evidence="1 2">11-3469</strain>
    </source>
</reference>
<organism evidence="1 2">
    <name type="scientific">Mycobacterium kansasii</name>
    <dbReference type="NCBI Taxonomy" id="1768"/>
    <lineage>
        <taxon>Bacteria</taxon>
        <taxon>Bacillati</taxon>
        <taxon>Actinomycetota</taxon>
        <taxon>Actinomycetes</taxon>
        <taxon>Mycobacteriales</taxon>
        <taxon>Mycobacteriaceae</taxon>
        <taxon>Mycobacterium</taxon>
    </lineage>
</organism>
<dbReference type="AlphaFoldDB" id="A0A1V3WWJ1"/>